<proteinExistence type="predicted"/>
<accession>A0A1T2CFX8</accession>
<organism evidence="1 2">
    <name type="scientific">Solemya velum gill symbiont</name>
    <dbReference type="NCBI Taxonomy" id="2340"/>
    <lineage>
        <taxon>Bacteria</taxon>
        <taxon>Pseudomonadati</taxon>
        <taxon>Pseudomonadota</taxon>
        <taxon>Gammaproteobacteria</taxon>
        <taxon>sulfur-oxidizing symbionts</taxon>
    </lineage>
</organism>
<reference evidence="1 2" key="1">
    <citation type="submission" date="2016-11" db="EMBL/GenBank/DDBJ databases">
        <title>Mixed transmission modes and dynamic genome evolution in an obligate animal-bacterial symbiosis.</title>
        <authorList>
            <person name="Russell S.L."/>
            <person name="Corbett-Detig R.B."/>
            <person name="Cavanaugh C.M."/>
        </authorList>
    </citation>
    <scope>NUCLEOTIDE SEQUENCE [LARGE SCALE GENOMIC DNA]</scope>
    <source>
        <strain evidence="1">MA-KB16</strain>
    </source>
</reference>
<comment type="caution">
    <text evidence="1">The sequence shown here is derived from an EMBL/GenBank/DDBJ whole genome shotgun (WGS) entry which is preliminary data.</text>
</comment>
<dbReference type="Proteomes" id="UP000190962">
    <property type="component" value="Unassembled WGS sequence"/>
</dbReference>
<dbReference type="AlphaFoldDB" id="A0A1T2CFX8"/>
<sequence length="84" mass="9491">MDLNVQQQPTSEVGSWYPYKAYLDVLLNTEDKVELNSQLFAKDIKSDDITTVGGSNICLFSRAFFTQKGKTVELLGRLQLDLCQ</sequence>
<evidence type="ECO:0000313" key="2">
    <source>
        <dbReference type="Proteomes" id="UP000190962"/>
    </source>
</evidence>
<dbReference type="EMBL" id="MPNX01000049">
    <property type="protein sequence ID" value="OOY33767.1"/>
    <property type="molecule type" value="Genomic_DNA"/>
</dbReference>
<name>A0A1T2CFX8_SOVGS</name>
<evidence type="ECO:0000313" key="1">
    <source>
        <dbReference type="EMBL" id="OOY33767.1"/>
    </source>
</evidence>
<gene>
    <name evidence="1" type="ORF">BOV88_13535</name>
</gene>
<protein>
    <submittedName>
        <fullName evidence="1">Uncharacterized protein</fullName>
    </submittedName>
</protein>